<dbReference type="AlphaFoldDB" id="A0A9D1Q1Y9"/>
<dbReference type="CDD" id="cd16935">
    <property type="entry name" value="HATPase_AgrC-ComD-like"/>
    <property type="match status" value="1"/>
</dbReference>
<dbReference type="InterPro" id="IPR032834">
    <property type="entry name" value="NatK-like_C"/>
</dbReference>
<evidence type="ECO:0000313" key="4">
    <source>
        <dbReference type="Proteomes" id="UP000823990"/>
    </source>
</evidence>
<name>A0A9D1Q1Y9_9FIRM</name>
<feature type="transmembrane region" description="Helical" evidence="1">
    <location>
        <begin position="34"/>
        <end position="53"/>
    </location>
</feature>
<dbReference type="SUPFAM" id="SSF55874">
    <property type="entry name" value="ATPase domain of HSP90 chaperone/DNA topoisomerase II/histidine kinase"/>
    <property type="match status" value="1"/>
</dbReference>
<reference evidence="3" key="2">
    <citation type="submission" date="2021-04" db="EMBL/GenBank/DDBJ databases">
        <authorList>
            <person name="Gilroy R."/>
        </authorList>
    </citation>
    <scope>NUCLEOTIDE SEQUENCE</scope>
    <source>
        <strain evidence="3">12435</strain>
    </source>
</reference>
<keyword evidence="1" id="KW-1133">Transmembrane helix</keyword>
<dbReference type="GO" id="GO:0005524">
    <property type="term" value="F:ATP binding"/>
    <property type="evidence" value="ECO:0007669"/>
    <property type="project" value="UniProtKB-KW"/>
</dbReference>
<feature type="transmembrane region" description="Helical" evidence="1">
    <location>
        <begin position="201"/>
        <end position="223"/>
    </location>
</feature>
<dbReference type="EMBL" id="DXHS01000083">
    <property type="protein sequence ID" value="HIW02762.1"/>
    <property type="molecule type" value="Genomic_DNA"/>
</dbReference>
<keyword evidence="1" id="KW-0472">Membrane</keyword>
<protein>
    <submittedName>
        <fullName evidence="3">ATP-binding protein</fullName>
    </submittedName>
</protein>
<dbReference type="InterPro" id="IPR036890">
    <property type="entry name" value="HATPase_C_sf"/>
</dbReference>
<dbReference type="Pfam" id="PF14501">
    <property type="entry name" value="HATPase_c_5"/>
    <property type="match status" value="1"/>
</dbReference>
<feature type="transmembrane region" description="Helical" evidence="1">
    <location>
        <begin position="89"/>
        <end position="116"/>
    </location>
</feature>
<feature type="transmembrane region" description="Helical" evidence="1">
    <location>
        <begin position="136"/>
        <end position="155"/>
    </location>
</feature>
<feature type="transmembrane region" description="Helical" evidence="1">
    <location>
        <begin position="175"/>
        <end position="195"/>
    </location>
</feature>
<evidence type="ECO:0000313" key="3">
    <source>
        <dbReference type="EMBL" id="HIW02762.1"/>
    </source>
</evidence>
<evidence type="ECO:0000256" key="1">
    <source>
        <dbReference type="SAM" id="Phobius"/>
    </source>
</evidence>
<feature type="transmembrane region" description="Helical" evidence="1">
    <location>
        <begin position="59"/>
        <end position="82"/>
    </location>
</feature>
<evidence type="ECO:0000259" key="2">
    <source>
        <dbReference type="Pfam" id="PF14501"/>
    </source>
</evidence>
<dbReference type="Gene3D" id="3.30.565.10">
    <property type="entry name" value="Histidine kinase-like ATPase, C-terminal domain"/>
    <property type="match status" value="1"/>
</dbReference>
<comment type="caution">
    <text evidence="3">The sequence shown here is derived from an EMBL/GenBank/DDBJ whole genome shotgun (WGS) entry which is preliminary data.</text>
</comment>
<keyword evidence="3" id="KW-0547">Nucleotide-binding</keyword>
<accession>A0A9D1Q1Y9</accession>
<sequence>MSNLFWYKILFITELIAAEILFTTKLRRRRYFALRLLGSLAMLYAVAIFYPVGTYVANSWWYSSLMFFVMFAFGCGTLAFMYKISFSGALFFALTAYTLQHICHELYTLIIAVTGLDGGIDMYSTSVLDFSNFSKGTLVCVLIYVDIYILGYGAARLSVGRIFDHESIKLKSVTLLWFGAFILLIDVVLSSVVIYSDGSDLRYEIITCVYNIVCCILVFYIQINLVSITDMRTETAQMKEMLRQSQRQYMLQKETINLINTKCHDLRHRMSSLAQHGTVGNEELREISDAILIYDAKVNTGNEALDVILTEKSLICREKGIKMTCLADGSGLGFIREGDLYALFGNIADNAIEAASSLEDAEKRCISLNVGTSGAFVSVSENNYYKGSIKFADDGLPVTEKDTDYHGYGMLSIATVVKKYEGDLSVSVKGDMFRLNVLIPVPREYVAKENKPRE</sequence>
<feature type="domain" description="Sensor histidine kinase NatK-like C-terminal" evidence="2">
    <location>
        <begin position="339"/>
        <end position="440"/>
    </location>
</feature>
<dbReference type="Proteomes" id="UP000823990">
    <property type="component" value="Unassembled WGS sequence"/>
</dbReference>
<keyword evidence="1" id="KW-0812">Transmembrane</keyword>
<gene>
    <name evidence="3" type="ORF">H9892_05420</name>
</gene>
<keyword evidence="3" id="KW-0067">ATP-binding</keyword>
<reference evidence="3" key="1">
    <citation type="journal article" date="2021" name="PeerJ">
        <title>Extensive microbial diversity within the chicken gut microbiome revealed by metagenomics and culture.</title>
        <authorList>
            <person name="Gilroy R."/>
            <person name="Ravi A."/>
            <person name="Getino M."/>
            <person name="Pursley I."/>
            <person name="Horton D.L."/>
            <person name="Alikhan N.F."/>
            <person name="Baker D."/>
            <person name="Gharbi K."/>
            <person name="Hall N."/>
            <person name="Watson M."/>
            <person name="Adriaenssens E.M."/>
            <person name="Foster-Nyarko E."/>
            <person name="Jarju S."/>
            <person name="Secka A."/>
            <person name="Antonio M."/>
            <person name="Oren A."/>
            <person name="Chaudhuri R.R."/>
            <person name="La Ragione R."/>
            <person name="Hildebrand F."/>
            <person name="Pallen M.J."/>
        </authorList>
    </citation>
    <scope>NUCLEOTIDE SEQUENCE</scope>
    <source>
        <strain evidence="3">12435</strain>
    </source>
</reference>
<organism evidence="3 4">
    <name type="scientific">Candidatus Protoclostridium stercorigallinarum</name>
    <dbReference type="NCBI Taxonomy" id="2838741"/>
    <lineage>
        <taxon>Bacteria</taxon>
        <taxon>Bacillati</taxon>
        <taxon>Bacillota</taxon>
        <taxon>Clostridia</taxon>
        <taxon>Candidatus Protoclostridium</taxon>
    </lineage>
</organism>
<proteinExistence type="predicted"/>